<dbReference type="GO" id="GO:0004497">
    <property type="term" value="F:monooxygenase activity"/>
    <property type="evidence" value="ECO:0007669"/>
    <property type="project" value="InterPro"/>
</dbReference>
<dbReference type="GO" id="GO:0016705">
    <property type="term" value="F:oxidoreductase activity, acting on paired donors, with incorporation or reduction of molecular oxygen"/>
    <property type="evidence" value="ECO:0007669"/>
    <property type="project" value="InterPro"/>
</dbReference>
<reference evidence="5 6" key="1">
    <citation type="submission" date="2023-10" db="EMBL/GenBank/DDBJ databases">
        <title>Chromosome-scale genome assembly provides insights into flower coloration mechanisms of Canna indica.</title>
        <authorList>
            <person name="Li C."/>
        </authorList>
    </citation>
    <scope>NUCLEOTIDE SEQUENCE [LARGE SCALE GENOMIC DNA]</scope>
    <source>
        <tissue evidence="5">Flower</tissue>
    </source>
</reference>
<dbReference type="GO" id="GO:0005506">
    <property type="term" value="F:iron ion binding"/>
    <property type="evidence" value="ECO:0007669"/>
    <property type="project" value="InterPro"/>
</dbReference>
<dbReference type="SUPFAM" id="SSF48264">
    <property type="entry name" value="Cytochrome P450"/>
    <property type="match status" value="1"/>
</dbReference>
<proteinExistence type="inferred from homology"/>
<sequence>MLNPTFIKHHLVKPNLLAIHPRCEEKIHKEIVELGEEEGEQMGYDKLKGMHYLYAAITGELRIYPSVPIDSRVAAVVDVLPNGTHVKVG</sequence>
<dbReference type="GO" id="GO:0020037">
    <property type="term" value="F:heme binding"/>
    <property type="evidence" value="ECO:0007669"/>
    <property type="project" value="InterPro"/>
</dbReference>
<dbReference type="InterPro" id="IPR001128">
    <property type="entry name" value="Cyt_P450"/>
</dbReference>
<evidence type="ECO:0000256" key="3">
    <source>
        <dbReference type="ARBA" id="ARBA00023002"/>
    </source>
</evidence>
<name>A0AAQ3QQP4_9LILI</name>
<dbReference type="AlphaFoldDB" id="A0AAQ3QQP4"/>
<dbReference type="PANTHER" id="PTHR24296">
    <property type="entry name" value="CYTOCHROME P450"/>
    <property type="match status" value="1"/>
</dbReference>
<evidence type="ECO:0000313" key="5">
    <source>
        <dbReference type="EMBL" id="WOL20099.1"/>
    </source>
</evidence>
<gene>
    <name evidence="5" type="ORF">Cni_G28901</name>
</gene>
<dbReference type="Pfam" id="PF00067">
    <property type="entry name" value="p450"/>
    <property type="match status" value="1"/>
</dbReference>
<accession>A0AAQ3QQP4</accession>
<dbReference type="Proteomes" id="UP001327560">
    <property type="component" value="Chromosome 9"/>
</dbReference>
<organism evidence="5 6">
    <name type="scientific">Canna indica</name>
    <name type="common">Indian-shot</name>
    <dbReference type="NCBI Taxonomy" id="4628"/>
    <lineage>
        <taxon>Eukaryota</taxon>
        <taxon>Viridiplantae</taxon>
        <taxon>Streptophyta</taxon>
        <taxon>Embryophyta</taxon>
        <taxon>Tracheophyta</taxon>
        <taxon>Spermatophyta</taxon>
        <taxon>Magnoliopsida</taxon>
        <taxon>Liliopsida</taxon>
        <taxon>Zingiberales</taxon>
        <taxon>Cannaceae</taxon>
        <taxon>Canna</taxon>
    </lineage>
</organism>
<comment type="similarity">
    <text evidence="1">Belongs to the cytochrome P450 family.</text>
</comment>
<evidence type="ECO:0000313" key="6">
    <source>
        <dbReference type="Proteomes" id="UP001327560"/>
    </source>
</evidence>
<keyword evidence="2" id="KW-0479">Metal-binding</keyword>
<dbReference type="EMBL" id="CP136898">
    <property type="protein sequence ID" value="WOL20099.1"/>
    <property type="molecule type" value="Genomic_DNA"/>
</dbReference>
<evidence type="ECO:0000256" key="2">
    <source>
        <dbReference type="ARBA" id="ARBA00022723"/>
    </source>
</evidence>
<evidence type="ECO:0000256" key="1">
    <source>
        <dbReference type="ARBA" id="ARBA00010617"/>
    </source>
</evidence>
<keyword evidence="3" id="KW-0560">Oxidoreductase</keyword>
<evidence type="ECO:0000256" key="4">
    <source>
        <dbReference type="ARBA" id="ARBA00023004"/>
    </source>
</evidence>
<keyword evidence="6" id="KW-1185">Reference proteome</keyword>
<dbReference type="Gene3D" id="1.10.630.10">
    <property type="entry name" value="Cytochrome P450"/>
    <property type="match status" value="1"/>
</dbReference>
<dbReference type="InterPro" id="IPR036396">
    <property type="entry name" value="Cyt_P450_sf"/>
</dbReference>
<protein>
    <submittedName>
        <fullName evidence="5">Cytochrome P450</fullName>
    </submittedName>
</protein>
<keyword evidence="4" id="KW-0408">Iron</keyword>